<dbReference type="KEGG" id="ccha:ELD05_12685"/>
<proteinExistence type="inferred from homology"/>
<keyword evidence="2" id="KW-0378">Hydrolase</keyword>
<evidence type="ECO:0000256" key="1">
    <source>
        <dbReference type="ARBA" id="ARBA00008875"/>
    </source>
</evidence>
<organism evidence="6 7">
    <name type="scientific">Caldicellulosiruptor changbaiensis</name>
    <dbReference type="NCBI Taxonomy" id="1222016"/>
    <lineage>
        <taxon>Bacteria</taxon>
        <taxon>Bacillati</taxon>
        <taxon>Bacillota</taxon>
        <taxon>Bacillota incertae sedis</taxon>
        <taxon>Caldicellulosiruptorales</taxon>
        <taxon>Caldicellulosiruptoraceae</taxon>
        <taxon>Caldicellulosiruptor</taxon>
    </lineage>
</organism>
<dbReference type="PANTHER" id="PTHR12631:SF10">
    <property type="entry name" value="BETA-XYLOSIDASE-LIKE PROTEIN-RELATED"/>
    <property type="match status" value="1"/>
</dbReference>
<dbReference type="Proteomes" id="UP000282930">
    <property type="component" value="Chromosome"/>
</dbReference>
<dbReference type="PROSITE" id="PS01027">
    <property type="entry name" value="GLYCOSYL_HYDROL_F39"/>
    <property type="match status" value="1"/>
</dbReference>
<dbReference type="GO" id="GO:0005975">
    <property type="term" value="P:carbohydrate metabolic process"/>
    <property type="evidence" value="ECO:0007669"/>
    <property type="project" value="InterPro"/>
</dbReference>
<evidence type="ECO:0000259" key="5">
    <source>
        <dbReference type="Pfam" id="PF01229"/>
    </source>
</evidence>
<evidence type="ECO:0000313" key="6">
    <source>
        <dbReference type="EMBL" id="AZT91388.1"/>
    </source>
</evidence>
<evidence type="ECO:0000256" key="2">
    <source>
        <dbReference type="ARBA" id="ARBA00022801"/>
    </source>
</evidence>
<gene>
    <name evidence="6" type="ORF">ELD05_12685</name>
</gene>
<feature type="active site" description="Proton donor" evidence="4">
    <location>
        <position position="157"/>
    </location>
</feature>
<dbReference type="InterPro" id="IPR051923">
    <property type="entry name" value="Glycosyl_Hydrolase_39"/>
</dbReference>
<keyword evidence="3" id="KW-0326">Glycosidase</keyword>
<evidence type="ECO:0000256" key="4">
    <source>
        <dbReference type="PIRSR" id="PIRSR600514-1"/>
    </source>
</evidence>
<dbReference type="InterPro" id="IPR000514">
    <property type="entry name" value="Glyco_hydro_39"/>
</dbReference>
<dbReference type="SUPFAM" id="SSF51011">
    <property type="entry name" value="Glycosyl hydrolase domain"/>
    <property type="match status" value="1"/>
</dbReference>
<dbReference type="Gene3D" id="3.20.20.80">
    <property type="entry name" value="Glycosidases"/>
    <property type="match status" value="1"/>
</dbReference>
<keyword evidence="7" id="KW-1185">Reference proteome</keyword>
<evidence type="ECO:0000313" key="7">
    <source>
        <dbReference type="Proteomes" id="UP000282930"/>
    </source>
</evidence>
<dbReference type="Gene3D" id="2.60.40.1500">
    <property type="entry name" value="Glycosyl hydrolase domain, family 39"/>
    <property type="match status" value="1"/>
</dbReference>
<accession>A0A3T0D8S3</accession>
<protein>
    <submittedName>
        <fullName evidence="6">Beta-xylosidase</fullName>
    </submittedName>
</protein>
<sequence length="483" mass="55625">MKITINYGKKLEKINKFWTKCVGSCHATTALREDWRKQLKKCRDELGFEYVRFHGWLNDDMSVCFRNDDGLLSFSFFNIDSIIGFLLEIGMKPFIELSFMPEALASGTKTVFHYKGNITPPKSYEEWGQLIEELARHLISRYGKNEVREWFFEVWNEPNLKDFFWAGTMEEYFKLYKYAAFAIKKVDSELKVGGPATAIDAWIPELKDFCTKNSVPIDFISTHQYPTDLAFSTSSNMEEAMAKAKRGELAERVKKALEEAYPLPVYYTEWNNSPSPRDPYHDIPYDAAFIVKTIIDIIDLPLGCYSYWTFTDIFEECGQSSLPFHGGFGLLNIHGIPKPSYRAFQILDKLSGERIEIEFEDKSPTIDCIAVQNEREIVLVISNHNVPLSPINTENIKVVLKGIKDCHEVFVERIDEYNANPKRVWLEMGSPTYLNREQIEELIKASELKKEKVSWGIVNNNNEVTFDLSVLPHSVVAVTIKNG</sequence>
<dbReference type="InterPro" id="IPR049166">
    <property type="entry name" value="GH39_cat"/>
</dbReference>
<dbReference type="PRINTS" id="PR00745">
    <property type="entry name" value="GLHYDRLASE39"/>
</dbReference>
<dbReference type="Pfam" id="PF01229">
    <property type="entry name" value="Glyco_hydro_39"/>
    <property type="match status" value="1"/>
</dbReference>
<dbReference type="InterPro" id="IPR049165">
    <property type="entry name" value="GH39_as"/>
</dbReference>
<dbReference type="AlphaFoldDB" id="A0A3T0D8S3"/>
<dbReference type="GO" id="GO:0004553">
    <property type="term" value="F:hydrolase activity, hydrolyzing O-glycosyl compounds"/>
    <property type="evidence" value="ECO:0007669"/>
    <property type="project" value="InterPro"/>
</dbReference>
<dbReference type="EMBL" id="CP034791">
    <property type="protein sequence ID" value="AZT91388.1"/>
    <property type="molecule type" value="Genomic_DNA"/>
</dbReference>
<reference evidence="6 7" key="1">
    <citation type="submission" date="2018-12" db="EMBL/GenBank/DDBJ databases">
        <title>Genome sequence from the cellulolytic species, Caldicellulosiruptor changbaiensis.</title>
        <authorList>
            <person name="Blumer-Schuette S.E."/>
            <person name="Mendoza C."/>
        </authorList>
    </citation>
    <scope>NUCLEOTIDE SEQUENCE [LARGE SCALE GENOMIC DNA]</scope>
    <source>
        <strain evidence="6 7">CBS-Z</strain>
    </source>
</reference>
<dbReference type="PANTHER" id="PTHR12631">
    <property type="entry name" value="ALPHA-L-IDURONIDASE"/>
    <property type="match status" value="1"/>
</dbReference>
<feature type="domain" description="Glycosyl hydrolases family 39 N-terminal catalytic" evidence="5">
    <location>
        <begin position="1"/>
        <end position="456"/>
    </location>
</feature>
<dbReference type="RefSeq" id="WP_127352712.1">
    <property type="nucleotide sequence ID" value="NZ_CP034791.1"/>
</dbReference>
<comment type="similarity">
    <text evidence="1">Belongs to the glycosyl hydrolase 39 family.</text>
</comment>
<name>A0A3T0D8S3_9FIRM</name>
<evidence type="ECO:0000256" key="3">
    <source>
        <dbReference type="ARBA" id="ARBA00023295"/>
    </source>
</evidence>
<dbReference type="InterPro" id="IPR017853">
    <property type="entry name" value="GH"/>
</dbReference>
<dbReference type="SUPFAM" id="SSF51445">
    <property type="entry name" value="(Trans)glycosidases"/>
    <property type="match status" value="1"/>
</dbReference>